<proteinExistence type="predicted"/>
<sequence>MSFLNLLQLFQRRKVGTTCFVTSGVQSELLKGHTLARTWPLAQSDLELFLSSNGLVYSKELARHNTCAVPSCFRRRSRWLRVIHTAATDYRVKFEVRGLVAESGPRR</sequence>
<dbReference type="Proteomes" id="UP000011086">
    <property type="component" value="Unassembled WGS sequence"/>
</dbReference>
<organism evidence="1">
    <name type="scientific">Pyricularia oryzae (strain Y34)</name>
    <name type="common">Rice blast fungus</name>
    <name type="synonym">Magnaporthe oryzae</name>
    <dbReference type="NCBI Taxonomy" id="1143189"/>
    <lineage>
        <taxon>Eukaryota</taxon>
        <taxon>Fungi</taxon>
        <taxon>Dikarya</taxon>
        <taxon>Ascomycota</taxon>
        <taxon>Pezizomycotina</taxon>
        <taxon>Sordariomycetes</taxon>
        <taxon>Sordariomycetidae</taxon>
        <taxon>Magnaporthales</taxon>
        <taxon>Pyriculariaceae</taxon>
        <taxon>Pyricularia</taxon>
    </lineage>
</organism>
<protein>
    <submittedName>
        <fullName evidence="1">Uncharacterized protein</fullName>
    </submittedName>
</protein>
<name>A0AA97P714_PYRO3</name>
<dbReference type="EMBL" id="JH792938">
    <property type="protein sequence ID" value="ELQ43074.1"/>
    <property type="molecule type" value="Genomic_DNA"/>
</dbReference>
<reference evidence="1" key="1">
    <citation type="journal article" date="2012" name="PLoS Genet.">
        <title>Comparative analysis of the genomes of two field isolates of the rice blast fungus Magnaporthe oryzae.</title>
        <authorList>
            <person name="Xue M."/>
            <person name="Yang J."/>
            <person name="Li Z."/>
            <person name="Hu S."/>
            <person name="Yao N."/>
            <person name="Dean R.A."/>
            <person name="Zhao W."/>
            <person name="Shen M."/>
            <person name="Zhang H."/>
            <person name="Li C."/>
            <person name="Liu L."/>
            <person name="Cao L."/>
            <person name="Xu X."/>
            <person name="Xing Y."/>
            <person name="Hsiang T."/>
            <person name="Zhang Z."/>
            <person name="Xu J.R."/>
            <person name="Peng Y.L."/>
        </authorList>
    </citation>
    <scope>NUCLEOTIDE SEQUENCE</scope>
    <source>
        <strain evidence="1">Y34</strain>
    </source>
</reference>
<evidence type="ECO:0000313" key="1">
    <source>
        <dbReference type="EMBL" id="ELQ43074.1"/>
    </source>
</evidence>
<gene>
    <name evidence="1" type="ORF">OOU_Y34scaffold00174g39</name>
</gene>
<accession>A0AA97P714</accession>
<dbReference type="AlphaFoldDB" id="A0AA97P714"/>